<gene>
    <name evidence="3" type="ordered locus">Sfum_1805</name>
</gene>
<reference evidence="3 4" key="1">
    <citation type="submission" date="2006-10" db="EMBL/GenBank/DDBJ databases">
        <title>Complete sequence of Syntrophobacter fumaroxidans MPOB.</title>
        <authorList>
            <consortium name="US DOE Joint Genome Institute"/>
            <person name="Copeland A."/>
            <person name="Lucas S."/>
            <person name="Lapidus A."/>
            <person name="Barry K."/>
            <person name="Detter J.C."/>
            <person name="Glavina del Rio T."/>
            <person name="Hammon N."/>
            <person name="Israni S."/>
            <person name="Pitluck S."/>
            <person name="Goltsman E.G."/>
            <person name="Martinez M."/>
            <person name="Schmutz J."/>
            <person name="Larimer F."/>
            <person name="Land M."/>
            <person name="Hauser L."/>
            <person name="Kyrpides N."/>
            <person name="Kim E."/>
            <person name="Boone D.R."/>
            <person name="Brockman F."/>
            <person name="Culley D."/>
            <person name="Ferry J."/>
            <person name="Gunsalus R."/>
            <person name="McInerney M.J."/>
            <person name="Morrison M."/>
            <person name="Plugge C."/>
            <person name="Rohlin L."/>
            <person name="Scholten J."/>
            <person name="Sieber J."/>
            <person name="Stams A.J.M."/>
            <person name="Worm P."/>
            <person name="Henstra A.M."/>
            <person name="Richardson P."/>
        </authorList>
    </citation>
    <scope>NUCLEOTIDE SEQUENCE [LARGE SCALE GENOMIC DNA]</scope>
    <source>
        <strain evidence="4">DSM 10017 / MPOB</strain>
    </source>
</reference>
<dbReference type="STRING" id="335543.Sfum_1805"/>
<evidence type="ECO:0000313" key="3">
    <source>
        <dbReference type="EMBL" id="ABK17490.1"/>
    </source>
</evidence>
<feature type="domain" description="Cysteine-rich" evidence="2">
    <location>
        <begin position="135"/>
        <end position="225"/>
    </location>
</feature>
<evidence type="ECO:0000259" key="2">
    <source>
        <dbReference type="Pfam" id="PF02754"/>
    </source>
</evidence>
<dbReference type="OrthoDB" id="9777685at2"/>
<accession>A0LJ88</accession>
<dbReference type="Gene3D" id="3.40.50.11810">
    <property type="match status" value="1"/>
</dbReference>
<sequence length="281" mass="30887">MNVTYYPGCSLEGTARDYADSIHGVCAALDIRLQEVPDWNCCGATAAHCIDHAASIGLPARNLKQAAQLPNSDMLVPCPMCFNRLRTAVWEQKEKGAQTDAELPQIWDLANFFAAEGMIRKLSAQVRKPLKGLNVVCYYGCMASRPPHITGATDYENPQSLDRIVAALGGTSVAWPYKTDCCGASLMISRPDMGYKLVGKLYDMAKRVGAQAIVVSCQMCQANLDMYQDKIEAEMSRLFRLPIIYFTELIGLAFGLPGTKGWLSRHFTDPLPLLRKGGLLD</sequence>
<keyword evidence="4" id="KW-1185">Reference proteome</keyword>
<dbReference type="InParanoid" id="A0LJ88"/>
<dbReference type="HOGENOM" id="CLU_052147_1_0_7"/>
<dbReference type="PANTHER" id="PTHR42947">
    <property type="entry name" value="COB--COM HETERODISULFIDE REDUCTASE SUBUNIT B 1"/>
    <property type="match status" value="1"/>
</dbReference>
<dbReference type="Pfam" id="PF02754">
    <property type="entry name" value="CCG"/>
    <property type="match status" value="2"/>
</dbReference>
<dbReference type="EMBL" id="CP000478">
    <property type="protein sequence ID" value="ABK17490.1"/>
    <property type="molecule type" value="Genomic_DNA"/>
</dbReference>
<dbReference type="RefSeq" id="WP_011698660.1">
    <property type="nucleotide sequence ID" value="NC_008554.1"/>
</dbReference>
<dbReference type="InterPro" id="IPR004017">
    <property type="entry name" value="Cys_rich_dom"/>
</dbReference>
<evidence type="ECO:0000313" key="4">
    <source>
        <dbReference type="Proteomes" id="UP000001784"/>
    </source>
</evidence>
<dbReference type="eggNOG" id="COG2048">
    <property type="taxonomic scope" value="Bacteria"/>
</dbReference>
<evidence type="ECO:0000256" key="1">
    <source>
        <dbReference type="ARBA" id="ARBA00023002"/>
    </source>
</evidence>
<dbReference type="AlphaFoldDB" id="A0LJ88"/>
<keyword evidence="1" id="KW-0560">Oxidoreductase</keyword>
<dbReference type="Proteomes" id="UP000001784">
    <property type="component" value="Chromosome"/>
</dbReference>
<name>A0LJ88_SYNFM</name>
<proteinExistence type="predicted"/>
<dbReference type="KEGG" id="sfu:Sfum_1805"/>
<dbReference type="GO" id="GO:0016491">
    <property type="term" value="F:oxidoreductase activity"/>
    <property type="evidence" value="ECO:0007669"/>
    <property type="project" value="UniProtKB-KW"/>
</dbReference>
<dbReference type="PANTHER" id="PTHR42947:SF1">
    <property type="entry name" value="COB--COM HETERODISULFIDE REDUCTASE SUBUNIT B 1"/>
    <property type="match status" value="1"/>
</dbReference>
<protein>
    <recommendedName>
        <fullName evidence="2">Cysteine-rich domain-containing protein</fullName>
    </recommendedName>
</protein>
<dbReference type="InterPro" id="IPR051278">
    <property type="entry name" value="HdrB/HdrD_reductase"/>
</dbReference>
<organism evidence="3 4">
    <name type="scientific">Syntrophobacter fumaroxidans (strain DSM 10017 / MPOB)</name>
    <dbReference type="NCBI Taxonomy" id="335543"/>
    <lineage>
        <taxon>Bacteria</taxon>
        <taxon>Pseudomonadati</taxon>
        <taxon>Thermodesulfobacteriota</taxon>
        <taxon>Syntrophobacteria</taxon>
        <taxon>Syntrophobacterales</taxon>
        <taxon>Syntrophobacteraceae</taxon>
        <taxon>Syntrophobacter</taxon>
    </lineage>
</organism>
<feature type="domain" description="Cysteine-rich" evidence="2">
    <location>
        <begin position="3"/>
        <end position="85"/>
    </location>
</feature>